<evidence type="ECO:0000313" key="3">
    <source>
        <dbReference type="Proteomes" id="UP000749646"/>
    </source>
</evidence>
<comment type="caution">
    <text evidence="2">The sequence shown here is derived from an EMBL/GenBank/DDBJ whole genome shotgun (WGS) entry which is preliminary data.</text>
</comment>
<feature type="region of interest" description="Disordered" evidence="1">
    <location>
        <begin position="81"/>
        <end position="103"/>
    </location>
</feature>
<evidence type="ECO:0000313" key="2">
    <source>
        <dbReference type="EMBL" id="KAG0002009.1"/>
    </source>
</evidence>
<keyword evidence="3" id="KW-1185">Reference proteome</keyword>
<dbReference type="EMBL" id="JAAAHW010000477">
    <property type="protein sequence ID" value="KAG0002009.1"/>
    <property type="molecule type" value="Genomic_DNA"/>
</dbReference>
<gene>
    <name evidence="2" type="ORF">BGZ65_002997</name>
</gene>
<dbReference type="AlphaFoldDB" id="A0A9P6MHS8"/>
<dbReference type="OrthoDB" id="18440at2759"/>
<protein>
    <submittedName>
        <fullName evidence="2">Uncharacterized protein</fullName>
    </submittedName>
</protein>
<reference evidence="2" key="1">
    <citation type="journal article" date="2020" name="Fungal Divers.">
        <title>Resolving the Mortierellaceae phylogeny through synthesis of multi-gene phylogenetics and phylogenomics.</title>
        <authorList>
            <person name="Vandepol N."/>
            <person name="Liber J."/>
            <person name="Desiro A."/>
            <person name="Na H."/>
            <person name="Kennedy M."/>
            <person name="Barry K."/>
            <person name="Grigoriev I.V."/>
            <person name="Miller A.N."/>
            <person name="O'Donnell K."/>
            <person name="Stajich J.E."/>
            <person name="Bonito G."/>
        </authorList>
    </citation>
    <scope>NUCLEOTIDE SEQUENCE</scope>
    <source>
        <strain evidence="2">MES-2147</strain>
    </source>
</reference>
<proteinExistence type="predicted"/>
<feature type="region of interest" description="Disordered" evidence="1">
    <location>
        <begin position="1"/>
        <end position="32"/>
    </location>
</feature>
<feature type="compositionally biased region" description="Acidic residues" evidence="1">
    <location>
        <begin position="1"/>
        <end position="23"/>
    </location>
</feature>
<evidence type="ECO:0000256" key="1">
    <source>
        <dbReference type="SAM" id="MobiDB-lite"/>
    </source>
</evidence>
<name>A0A9P6MHS8_9FUNG</name>
<dbReference type="Proteomes" id="UP000749646">
    <property type="component" value="Unassembled WGS sequence"/>
</dbReference>
<accession>A0A9P6MHS8</accession>
<sequence>MEIDQPAFEEIDGDSDSDSDSDSESVTTSSATSIRDDLTLLTFPRKRARRQDDLFFQEGIYEYKAAWLRLEDENAYIPDILDTENDAPQGTRSRSHLTLDHKA</sequence>
<organism evidence="2 3">
    <name type="scientific">Modicella reniformis</name>
    <dbReference type="NCBI Taxonomy" id="1440133"/>
    <lineage>
        <taxon>Eukaryota</taxon>
        <taxon>Fungi</taxon>
        <taxon>Fungi incertae sedis</taxon>
        <taxon>Mucoromycota</taxon>
        <taxon>Mortierellomycotina</taxon>
        <taxon>Mortierellomycetes</taxon>
        <taxon>Mortierellales</taxon>
        <taxon>Mortierellaceae</taxon>
        <taxon>Modicella</taxon>
    </lineage>
</organism>